<organism evidence="2">
    <name type="scientific">Bifidobacterium breve</name>
    <dbReference type="NCBI Taxonomy" id="1685"/>
    <lineage>
        <taxon>Bacteria</taxon>
        <taxon>Bacillati</taxon>
        <taxon>Actinomycetota</taxon>
        <taxon>Actinomycetes</taxon>
        <taxon>Bifidobacteriales</taxon>
        <taxon>Bifidobacteriaceae</taxon>
        <taxon>Bifidobacterium</taxon>
    </lineage>
</organism>
<evidence type="ECO:0000313" key="2">
    <source>
        <dbReference type="EMBL" id="AIW55236.1"/>
    </source>
</evidence>
<proteinExistence type="predicted"/>
<dbReference type="AlphaFoldDB" id="A0A0A0UUP3"/>
<feature type="signal peptide" evidence="1">
    <location>
        <begin position="1"/>
        <end position="28"/>
    </location>
</feature>
<keyword evidence="1" id="KW-0732">Signal</keyword>
<dbReference type="EMBL" id="KM406416">
    <property type="protein sequence ID" value="AIW55236.1"/>
    <property type="molecule type" value="Genomic_DNA"/>
</dbReference>
<feature type="chain" id="PRO_5038419133" evidence="1">
    <location>
        <begin position="29"/>
        <end position="291"/>
    </location>
</feature>
<dbReference type="RefSeq" id="WP_052791162.1">
    <property type="nucleotide sequence ID" value="NZ_KM406416.1"/>
</dbReference>
<sequence>MRTITPPRKACDRLTAAIIGLAMLAPLAACSTGTPDPRAALSSPAPASAVGARMAADADLPEYLVNGDFSYPGAPWGRNMAWNVWPDTGQYATVDTSSPAGRIDGWDAKRFGWTSTQTVGHAGVVELQNHSASGNIYAELAAYEPNTSIYQDIRTTPGTMLVWRLRHTSLNKDYLDRMSVMIGAPGHETAQQATRVSVNGLGDRTGPVGTVIATPSGVDTYDGDTDPWWETYTGEYLVPAGQTVTRLGFLNVDSRSGTQGNLLDDIVLGRLYPLHYDGNGNTRGSTPEQKQ</sequence>
<evidence type="ECO:0000256" key="1">
    <source>
        <dbReference type="SAM" id="SignalP"/>
    </source>
</evidence>
<gene>
    <name evidence="2" type="ORF">B7017_p0187</name>
</gene>
<protein>
    <submittedName>
        <fullName evidence="2">Secreted surface protein</fullName>
    </submittedName>
</protein>
<name>A0A0A0UUP3_BIFBR</name>
<accession>A0A0A0UUP3</accession>
<keyword evidence="2" id="KW-0614">Plasmid</keyword>
<reference evidence="2" key="1">
    <citation type="journal article" date="2015" name="Appl. Environ. Microbiol.">
        <title>Discovery of a conjugative megaplasmid in Bifidobacterium breve.</title>
        <authorList>
            <person name="Bottacini F."/>
            <person name="O'Connell Motherway M."/>
            <person name="Casey E."/>
            <person name="McDonnell B."/>
            <person name="Mahony J."/>
            <person name="Ventura M."/>
            <person name="van Sinderen D."/>
        </authorList>
    </citation>
    <scope>NUCLEOTIDE SEQUENCE</scope>
    <source>
        <strain evidence="2">JCM 7017</strain>
        <plasmid evidence="2">megaplasmid pMP7017</plasmid>
    </source>
</reference>
<geneLocation type="plasmid" evidence="2">
    <name>megaplasmid pMP7017</name>
</geneLocation>